<dbReference type="GeneID" id="24139723"/>
<evidence type="ECO:0008006" key="3">
    <source>
        <dbReference type="Google" id="ProtNLM"/>
    </source>
</evidence>
<protein>
    <recommendedName>
        <fullName evidence="3">BZIP domain-containing protein</fullName>
    </recommendedName>
</protein>
<dbReference type="VEuPathDB" id="FungiDB:SPRG_18198"/>
<name>A0A067BNK1_SAPPC</name>
<dbReference type="Proteomes" id="UP000030745">
    <property type="component" value="Unassembled WGS sequence"/>
</dbReference>
<dbReference type="OMA" id="MARQKSH"/>
<organism evidence="1 2">
    <name type="scientific">Saprolegnia parasitica (strain CBS 223.65)</name>
    <dbReference type="NCBI Taxonomy" id="695850"/>
    <lineage>
        <taxon>Eukaryota</taxon>
        <taxon>Sar</taxon>
        <taxon>Stramenopiles</taxon>
        <taxon>Oomycota</taxon>
        <taxon>Saprolegniomycetes</taxon>
        <taxon>Saprolegniales</taxon>
        <taxon>Saprolegniaceae</taxon>
        <taxon>Saprolegnia</taxon>
    </lineage>
</organism>
<dbReference type="KEGG" id="spar:SPRG_18198"/>
<evidence type="ECO:0000313" key="2">
    <source>
        <dbReference type="Proteomes" id="UP000030745"/>
    </source>
</evidence>
<dbReference type="OrthoDB" id="75885at2759"/>
<dbReference type="RefSeq" id="XP_012213024.1">
    <property type="nucleotide sequence ID" value="XM_012357634.1"/>
</dbReference>
<sequence>MRPTSAEYLDHYHRRRSRAQRAYVARQKSRTTSLTDEVEGLSYELARLEGRRDVLSEMLSQSIAMNETRSERLMREYVRMFAHGFHLHDAAMAGTQERFLRAIMDPAMVFQGFYSLDTFIRIFQRHSSTISSFVMRFVSCDVVLADGERPLACTLRLAVQQRMTRESLALYFPHILHDEVLVQELIGHTMEIPQTSVYSFDDDGRIIAHDSSMDLTTALAKVLRSLERATFVLDSGRLPDAPPEHPL</sequence>
<dbReference type="AlphaFoldDB" id="A0A067BNK1"/>
<proteinExistence type="predicted"/>
<keyword evidence="2" id="KW-1185">Reference proteome</keyword>
<evidence type="ECO:0000313" key="1">
    <source>
        <dbReference type="EMBL" id="KDO16267.1"/>
    </source>
</evidence>
<gene>
    <name evidence="1" type="ORF">SPRG_18198</name>
</gene>
<reference evidence="1 2" key="1">
    <citation type="journal article" date="2013" name="PLoS Genet.">
        <title>Distinctive expansion of potential virulence genes in the genome of the oomycete fish pathogen Saprolegnia parasitica.</title>
        <authorList>
            <person name="Jiang R.H."/>
            <person name="de Bruijn I."/>
            <person name="Haas B.J."/>
            <person name="Belmonte R."/>
            <person name="Lobach L."/>
            <person name="Christie J."/>
            <person name="van den Ackerveken G."/>
            <person name="Bottin A."/>
            <person name="Bulone V."/>
            <person name="Diaz-Moreno S.M."/>
            <person name="Dumas B."/>
            <person name="Fan L."/>
            <person name="Gaulin E."/>
            <person name="Govers F."/>
            <person name="Grenville-Briggs L.J."/>
            <person name="Horner N.R."/>
            <person name="Levin J.Z."/>
            <person name="Mammella M."/>
            <person name="Meijer H.J."/>
            <person name="Morris P."/>
            <person name="Nusbaum C."/>
            <person name="Oome S."/>
            <person name="Phillips A.J."/>
            <person name="van Rooyen D."/>
            <person name="Rzeszutek E."/>
            <person name="Saraiva M."/>
            <person name="Secombes C.J."/>
            <person name="Seidl M.F."/>
            <person name="Snel B."/>
            <person name="Stassen J.H."/>
            <person name="Sykes S."/>
            <person name="Tripathy S."/>
            <person name="van den Berg H."/>
            <person name="Vega-Arreguin J.C."/>
            <person name="Wawra S."/>
            <person name="Young S.K."/>
            <person name="Zeng Q."/>
            <person name="Dieguez-Uribeondo J."/>
            <person name="Russ C."/>
            <person name="Tyler B.M."/>
            <person name="van West P."/>
        </authorList>
    </citation>
    <scope>NUCLEOTIDE SEQUENCE [LARGE SCALE GENOMIC DNA]</scope>
    <source>
        <strain evidence="1 2">CBS 223.65</strain>
    </source>
</reference>
<accession>A0A067BNK1</accession>
<dbReference type="EMBL" id="KK584227">
    <property type="protein sequence ID" value="KDO16267.1"/>
    <property type="molecule type" value="Genomic_DNA"/>
</dbReference>